<dbReference type="EMBL" id="PVNA01000003">
    <property type="protein sequence ID" value="PRX13730.1"/>
    <property type="molecule type" value="Genomic_DNA"/>
</dbReference>
<dbReference type="GO" id="GO:0000155">
    <property type="term" value="F:phosphorelay sensor kinase activity"/>
    <property type="evidence" value="ECO:0007669"/>
    <property type="project" value="InterPro"/>
</dbReference>
<dbReference type="InterPro" id="IPR036890">
    <property type="entry name" value="HATPase_C_sf"/>
</dbReference>
<dbReference type="InterPro" id="IPR011006">
    <property type="entry name" value="CheY-like_superfamily"/>
</dbReference>
<dbReference type="GO" id="GO:0009927">
    <property type="term" value="F:histidine phosphotransfer kinase activity"/>
    <property type="evidence" value="ECO:0007669"/>
    <property type="project" value="TreeGrafter"/>
</dbReference>
<organism evidence="12 14">
    <name type="scientific">Nonlabens ulvanivorans</name>
    <name type="common">Persicivirga ulvanivorans</name>
    <dbReference type="NCBI Taxonomy" id="906888"/>
    <lineage>
        <taxon>Bacteria</taxon>
        <taxon>Pseudomonadati</taxon>
        <taxon>Bacteroidota</taxon>
        <taxon>Flavobacteriia</taxon>
        <taxon>Flavobacteriales</taxon>
        <taxon>Flavobacteriaceae</taxon>
        <taxon>Nonlabens</taxon>
    </lineage>
</organism>
<feature type="domain" description="Histidine kinase" evidence="10">
    <location>
        <begin position="357"/>
        <end position="578"/>
    </location>
</feature>
<dbReference type="PANTHER" id="PTHR43047">
    <property type="entry name" value="TWO-COMPONENT HISTIDINE PROTEIN KINASE"/>
    <property type="match status" value="1"/>
</dbReference>
<feature type="signal peptide" evidence="9">
    <location>
        <begin position="1"/>
        <end position="20"/>
    </location>
</feature>
<proteinExistence type="predicted"/>
<dbReference type="EC" id="2.7.13.3" evidence="2"/>
<dbReference type="Pfam" id="PF00072">
    <property type="entry name" value="Response_reg"/>
    <property type="match status" value="1"/>
</dbReference>
<evidence type="ECO:0000256" key="8">
    <source>
        <dbReference type="SAM" id="Phobius"/>
    </source>
</evidence>
<dbReference type="Proteomes" id="UP000028531">
    <property type="component" value="Unassembled WGS sequence"/>
</dbReference>
<dbReference type="InterPro" id="IPR003661">
    <property type="entry name" value="HisK_dim/P_dom"/>
</dbReference>
<evidence type="ECO:0000256" key="2">
    <source>
        <dbReference type="ARBA" id="ARBA00012438"/>
    </source>
</evidence>
<dbReference type="InterPro" id="IPR019734">
    <property type="entry name" value="TPR_rpt"/>
</dbReference>
<dbReference type="SMART" id="SM00388">
    <property type="entry name" value="HisKA"/>
    <property type="match status" value="1"/>
</dbReference>
<dbReference type="InterPro" id="IPR036097">
    <property type="entry name" value="HisK_dim/P_sf"/>
</dbReference>
<feature type="domain" description="Response regulatory" evidence="11">
    <location>
        <begin position="595"/>
        <end position="709"/>
    </location>
</feature>
<dbReference type="SMART" id="SM00448">
    <property type="entry name" value="REC"/>
    <property type="match status" value="1"/>
</dbReference>
<dbReference type="Proteomes" id="UP000239997">
    <property type="component" value="Unassembled WGS sequence"/>
</dbReference>
<evidence type="ECO:0000256" key="1">
    <source>
        <dbReference type="ARBA" id="ARBA00000085"/>
    </source>
</evidence>
<dbReference type="PROSITE" id="PS50005">
    <property type="entry name" value="TPR"/>
    <property type="match status" value="1"/>
</dbReference>
<comment type="catalytic activity">
    <reaction evidence="1">
        <text>ATP + protein L-histidine = ADP + protein N-phospho-L-histidine.</text>
        <dbReference type="EC" id="2.7.13.3"/>
    </reaction>
</comment>
<keyword evidence="3 6" id="KW-0597">Phosphoprotein</keyword>
<dbReference type="Pfam" id="PF13181">
    <property type="entry name" value="TPR_8"/>
    <property type="match status" value="1"/>
</dbReference>
<evidence type="ECO:0000313" key="12">
    <source>
        <dbReference type="EMBL" id="KEZ93150.1"/>
    </source>
</evidence>
<dbReference type="CDD" id="cd17546">
    <property type="entry name" value="REC_hyHK_CKI1_RcsC-like"/>
    <property type="match status" value="1"/>
</dbReference>
<dbReference type="CDD" id="cd00082">
    <property type="entry name" value="HisKA"/>
    <property type="match status" value="1"/>
</dbReference>
<evidence type="ECO:0000256" key="6">
    <source>
        <dbReference type="PROSITE-ProRule" id="PRU00169"/>
    </source>
</evidence>
<dbReference type="OrthoDB" id="4457677at2"/>
<keyword evidence="9" id="KW-0732">Signal</keyword>
<dbReference type="RefSeq" id="WP_036584814.1">
    <property type="nucleotide sequence ID" value="NZ_JPJI01000032.1"/>
</dbReference>
<feature type="modified residue" description="4-aspartylphosphate" evidence="6">
    <location>
        <position position="644"/>
    </location>
</feature>
<dbReference type="GO" id="GO:0005886">
    <property type="term" value="C:plasma membrane"/>
    <property type="evidence" value="ECO:0007669"/>
    <property type="project" value="TreeGrafter"/>
</dbReference>
<gene>
    <name evidence="12" type="ORF">IL45_13590</name>
    <name evidence="13" type="ORF">LY02_01978</name>
</gene>
<evidence type="ECO:0000256" key="3">
    <source>
        <dbReference type="ARBA" id="ARBA00022553"/>
    </source>
</evidence>
<sequence length="710" mass="79569">MTNKLLLILLIFCYSASTFSQNSTSKVADSVNVLISLSKNKNISGNYKDGLKFATSAVQHANKTTDKILQARAYVSLANNYQAINDSDNAREYYNIALDKKTDDYFVNVASLNGLGNIYSTNKSTADKAAGYFERSISYTLEAGKNEHSFYTYYNIAGMYLNFKNPDKAYPFILKANELLPRIEKENPVHPLLQNLNFAIYHNQKEDHSLALIYINKALKIAEDHALNKELIDIYDFKSEIHEALGAYDLALASLKKMHYYKDLDFNTEKSLQVEKVTAGFKVNEFKEKAEASQLKSNFIILAGIVTLLFLSTSFLIFYNYKKQLSYLKLEKKNKALVRAKNEAEHANKLTSDLLINISHDLRTPLYGIMGITGMLIENPSIINTKKGLLNSLKYSGDHLKSVINNILKIKEVESNKINLKVAKTNLHDLLKNIVNSLKYLADQQETQLKLDISDDILEHYIIDGNSLSEVITKLIDNAIKYTRNGVVTFSTKLVHKEATNHTIEFTVSDTGSGISTEDLSIIFDNFNQGNLEENTSYGIGLGLPIVKSLIEMMGSKLSVKSDVGIGSEFSFILECEVPNGETARDTSKEHKSLQILVVEDNKINQLVTQKLISLLGHDCTIAINGQEALKEFNSNYFDLILMDLNMPIMNGFEASKAITAQNKNIPIIALTALQISEVKERCLNVGILDIINKPIDKETLKAIIESIYT</sequence>
<dbReference type="PROSITE" id="PS50109">
    <property type="entry name" value="HIS_KIN"/>
    <property type="match status" value="1"/>
</dbReference>
<keyword evidence="8" id="KW-0812">Transmembrane</keyword>
<evidence type="ECO:0000256" key="4">
    <source>
        <dbReference type="ARBA" id="ARBA00022679"/>
    </source>
</evidence>
<dbReference type="InterPro" id="IPR004358">
    <property type="entry name" value="Sig_transdc_His_kin-like_C"/>
</dbReference>
<accession>A0A084JW16</accession>
<keyword evidence="4" id="KW-0808">Transferase</keyword>
<evidence type="ECO:0000313" key="13">
    <source>
        <dbReference type="EMBL" id="PRX13730.1"/>
    </source>
</evidence>
<keyword evidence="8" id="KW-0472">Membrane</keyword>
<evidence type="ECO:0000256" key="7">
    <source>
        <dbReference type="PROSITE-ProRule" id="PRU00339"/>
    </source>
</evidence>
<dbReference type="SMART" id="SM00387">
    <property type="entry name" value="HATPase_c"/>
    <property type="match status" value="1"/>
</dbReference>
<dbReference type="InterPro" id="IPR005467">
    <property type="entry name" value="His_kinase_dom"/>
</dbReference>
<evidence type="ECO:0000256" key="5">
    <source>
        <dbReference type="ARBA" id="ARBA00022777"/>
    </source>
</evidence>
<reference evidence="13 15" key="2">
    <citation type="submission" date="2018-03" db="EMBL/GenBank/DDBJ databases">
        <title>Genomic Encyclopedia of Archaeal and Bacterial Type Strains, Phase II (KMG-II): from individual species to whole genera.</title>
        <authorList>
            <person name="Goeker M."/>
        </authorList>
    </citation>
    <scope>NUCLEOTIDE SEQUENCE [LARGE SCALE GENOMIC DNA]</scope>
    <source>
        <strain evidence="13 15">DSM 22727</strain>
    </source>
</reference>
<feature type="transmembrane region" description="Helical" evidence="8">
    <location>
        <begin position="299"/>
        <end position="319"/>
    </location>
</feature>
<evidence type="ECO:0000256" key="9">
    <source>
        <dbReference type="SAM" id="SignalP"/>
    </source>
</evidence>
<dbReference type="InterPro" id="IPR011990">
    <property type="entry name" value="TPR-like_helical_dom_sf"/>
</dbReference>
<dbReference type="SMART" id="SM00028">
    <property type="entry name" value="TPR"/>
    <property type="match status" value="3"/>
</dbReference>
<dbReference type="Gene3D" id="1.10.287.130">
    <property type="match status" value="1"/>
</dbReference>
<evidence type="ECO:0000259" key="10">
    <source>
        <dbReference type="PROSITE" id="PS50109"/>
    </source>
</evidence>
<dbReference type="SUPFAM" id="SSF55874">
    <property type="entry name" value="ATPase domain of HSP90 chaperone/DNA topoisomerase II/histidine kinase"/>
    <property type="match status" value="1"/>
</dbReference>
<keyword evidence="8" id="KW-1133">Transmembrane helix</keyword>
<dbReference type="PRINTS" id="PR00344">
    <property type="entry name" value="BCTRLSENSOR"/>
</dbReference>
<dbReference type="SUPFAM" id="SSF52172">
    <property type="entry name" value="CheY-like"/>
    <property type="match status" value="1"/>
</dbReference>
<dbReference type="InterPro" id="IPR003594">
    <property type="entry name" value="HATPase_dom"/>
</dbReference>
<protein>
    <recommendedName>
        <fullName evidence="2">histidine kinase</fullName>
        <ecNumber evidence="2">2.7.13.3</ecNumber>
    </recommendedName>
</protein>
<dbReference type="SUPFAM" id="SSF47384">
    <property type="entry name" value="Homodimeric domain of signal transducing histidine kinase"/>
    <property type="match status" value="1"/>
</dbReference>
<reference evidence="12 14" key="1">
    <citation type="submission" date="2014-07" db="EMBL/GenBank/DDBJ databases">
        <title>Draft genome sequence of Nonlabens ulvanivorans, an ulvan degrading bacterium.</title>
        <authorList>
            <person name="Kopel M."/>
            <person name="Helbert W."/>
            <person name="Henrissat B."/>
            <person name="Doniger T."/>
            <person name="Banin E."/>
        </authorList>
    </citation>
    <scope>NUCLEOTIDE SEQUENCE [LARGE SCALE GENOMIC DNA]</scope>
    <source>
        <strain evidence="12 14">PLR</strain>
    </source>
</reference>
<dbReference type="AlphaFoldDB" id="A0A084JW16"/>
<feature type="chain" id="PRO_5001777601" description="histidine kinase" evidence="9">
    <location>
        <begin position="21"/>
        <end position="710"/>
    </location>
</feature>
<evidence type="ECO:0000313" key="14">
    <source>
        <dbReference type="Proteomes" id="UP000028531"/>
    </source>
</evidence>
<dbReference type="PANTHER" id="PTHR43047:SF66">
    <property type="entry name" value="HISKA"/>
    <property type="match status" value="1"/>
</dbReference>
<keyword evidence="15" id="KW-1185">Reference proteome</keyword>
<keyword evidence="7" id="KW-0802">TPR repeat</keyword>
<feature type="repeat" description="TPR" evidence="7">
    <location>
        <begin position="71"/>
        <end position="104"/>
    </location>
</feature>
<dbReference type="Gene3D" id="3.30.565.10">
    <property type="entry name" value="Histidine kinase-like ATPase, C-terminal domain"/>
    <property type="match status" value="1"/>
</dbReference>
<keyword evidence="5" id="KW-0418">Kinase</keyword>
<dbReference type="EMBL" id="JPJI01000032">
    <property type="protein sequence ID" value="KEZ93150.1"/>
    <property type="molecule type" value="Genomic_DNA"/>
</dbReference>
<comment type="caution">
    <text evidence="12">The sequence shown here is derived from an EMBL/GenBank/DDBJ whole genome shotgun (WGS) entry which is preliminary data.</text>
</comment>
<evidence type="ECO:0000313" key="15">
    <source>
        <dbReference type="Proteomes" id="UP000239997"/>
    </source>
</evidence>
<dbReference type="InterPro" id="IPR001789">
    <property type="entry name" value="Sig_transdc_resp-reg_receiver"/>
</dbReference>
<evidence type="ECO:0000259" key="11">
    <source>
        <dbReference type="PROSITE" id="PS50110"/>
    </source>
</evidence>
<dbReference type="Gene3D" id="1.25.40.10">
    <property type="entry name" value="Tetratricopeptide repeat domain"/>
    <property type="match status" value="2"/>
</dbReference>
<dbReference type="PROSITE" id="PS50110">
    <property type="entry name" value="RESPONSE_REGULATORY"/>
    <property type="match status" value="1"/>
</dbReference>
<dbReference type="Gene3D" id="3.40.50.2300">
    <property type="match status" value="1"/>
</dbReference>
<dbReference type="Pfam" id="PF02518">
    <property type="entry name" value="HATPase_c"/>
    <property type="match status" value="1"/>
</dbReference>
<dbReference type="SUPFAM" id="SSF48452">
    <property type="entry name" value="TPR-like"/>
    <property type="match status" value="1"/>
</dbReference>
<dbReference type="Pfam" id="PF00512">
    <property type="entry name" value="HisKA"/>
    <property type="match status" value="1"/>
</dbReference>
<name>A0A084JW16_NONUL</name>